<organism evidence="4 5">
    <name type="scientific">Euplotes crassus</name>
    <dbReference type="NCBI Taxonomy" id="5936"/>
    <lineage>
        <taxon>Eukaryota</taxon>
        <taxon>Sar</taxon>
        <taxon>Alveolata</taxon>
        <taxon>Ciliophora</taxon>
        <taxon>Intramacronucleata</taxon>
        <taxon>Spirotrichea</taxon>
        <taxon>Hypotrichia</taxon>
        <taxon>Euplotida</taxon>
        <taxon>Euplotidae</taxon>
        <taxon>Moneuplotes</taxon>
    </lineage>
</organism>
<reference evidence="4" key="1">
    <citation type="submission" date="2023-07" db="EMBL/GenBank/DDBJ databases">
        <authorList>
            <consortium name="AG Swart"/>
            <person name="Singh M."/>
            <person name="Singh A."/>
            <person name="Seah K."/>
            <person name="Emmerich C."/>
        </authorList>
    </citation>
    <scope>NUCLEOTIDE SEQUENCE</scope>
    <source>
        <strain evidence="4">DP1</strain>
    </source>
</reference>
<dbReference type="GO" id="GO:0016579">
    <property type="term" value="P:protein deubiquitination"/>
    <property type="evidence" value="ECO:0007669"/>
    <property type="project" value="InterPro"/>
</dbReference>
<evidence type="ECO:0000259" key="3">
    <source>
        <dbReference type="PROSITE" id="PS51283"/>
    </source>
</evidence>
<dbReference type="AlphaFoldDB" id="A0AAD2DCC3"/>
<dbReference type="InterPro" id="IPR006615">
    <property type="entry name" value="Pept_C19_DUSP"/>
</dbReference>
<dbReference type="PROSITE" id="PS00973">
    <property type="entry name" value="USP_2"/>
    <property type="match status" value="1"/>
</dbReference>
<dbReference type="InterPro" id="IPR028889">
    <property type="entry name" value="USP"/>
</dbReference>
<dbReference type="GO" id="GO:0004843">
    <property type="term" value="F:cysteine-type deubiquitinase activity"/>
    <property type="evidence" value="ECO:0007669"/>
    <property type="project" value="InterPro"/>
</dbReference>
<accession>A0AAD2DCC3</accession>
<evidence type="ECO:0000259" key="2">
    <source>
        <dbReference type="PROSITE" id="PS50235"/>
    </source>
</evidence>
<dbReference type="SUPFAM" id="SSF54001">
    <property type="entry name" value="Cysteine proteinases"/>
    <property type="match status" value="1"/>
</dbReference>
<dbReference type="InterPro" id="IPR038765">
    <property type="entry name" value="Papain-like_cys_pep_sf"/>
</dbReference>
<dbReference type="PANTHER" id="PTHR24006:SF827">
    <property type="entry name" value="UBIQUITIN CARBOXYL-TERMINAL HYDROLASE 34"/>
    <property type="match status" value="1"/>
</dbReference>
<dbReference type="InterPro" id="IPR050164">
    <property type="entry name" value="Peptidase_C19"/>
</dbReference>
<feature type="compositionally biased region" description="Basic residues" evidence="1">
    <location>
        <begin position="254"/>
        <end position="267"/>
    </location>
</feature>
<sequence length="744" mass="86742">MSKFFERVFVCCSSRETKMEASPASKMRLSKHEDYTKTIPTKSKRIEIAVNQIVAEYFTTKRKTEEIDDDPDRDFAKESDTMRRLLGPRQRAASEAIQAKLEGRYSKYKCADSYYLVDSEWCNSWKKFLRDEISYIPSAYVSDDELYERLNEGEILQHRTDFYLIANNSDWDLFMEDFQCGIALKFKPDSNNQIDPKEVEKLRKKYAEGNIQKEQTETNSNAINGRESLLIQRNQRYLQRKNKSKNQGDTAQRKDKRSLKEKTRKHNGNGASGYFDEEDTYNKSTSNPDYLIGGEQSKQRGEGASSEEENKFVTPRDQRGVRNKNRNLTPNAQYEGELKSFDKKNKNRRRDASMTPGPGEAHFNRTYTGMNHLLMDGKGRSLRKASDDSGENHKAEDSRDSHRSDSPDQFDKRYASLDLYKNVGLINPRNDCFMNASLQVLFSVPEFIRFFAQRGYNKERLSRDKYMLSSKKDTKGMVLSGYKYCDAMGNLCSEVCSGDLDRLRAGNLRNMFRRMFSKDHQHDSNEFILSLFSNLQDEQTPKSSKFISDKCNDEIDAWDKYTMNYNSIIDKLFVGMIRRSIRCGSCKKVVDRYECFNQIELECKQATLEKAYKDFLSDEVMKKKQSYKCDECKKVVKCRIMREVIKMPQYLFFLFKRFNSNRSKISKKIKYPQNIVLEDKIDGGPLEYELQGVVIHSGGLNGGHYISIAKKSSQWIKFDDASFYKIKKKQVIDKDAYILLYKRS</sequence>
<gene>
    <name evidence="4" type="ORF">ECRASSUSDP1_LOCUS29178</name>
</gene>
<protein>
    <recommendedName>
        <fullName evidence="6">Ubiquitinyl hydrolase 1</fullName>
    </recommendedName>
</protein>
<dbReference type="Gene3D" id="3.90.70.10">
    <property type="entry name" value="Cysteine proteinases"/>
    <property type="match status" value="1"/>
</dbReference>
<evidence type="ECO:0000313" key="5">
    <source>
        <dbReference type="Proteomes" id="UP001295684"/>
    </source>
</evidence>
<evidence type="ECO:0000256" key="1">
    <source>
        <dbReference type="SAM" id="MobiDB-lite"/>
    </source>
</evidence>
<keyword evidence="5" id="KW-1185">Reference proteome</keyword>
<feature type="region of interest" description="Disordered" evidence="1">
    <location>
        <begin position="380"/>
        <end position="409"/>
    </location>
</feature>
<dbReference type="GO" id="GO:0005829">
    <property type="term" value="C:cytosol"/>
    <property type="evidence" value="ECO:0007669"/>
    <property type="project" value="TreeGrafter"/>
</dbReference>
<dbReference type="PANTHER" id="PTHR24006">
    <property type="entry name" value="UBIQUITIN CARBOXYL-TERMINAL HYDROLASE"/>
    <property type="match status" value="1"/>
</dbReference>
<dbReference type="InterPro" id="IPR001394">
    <property type="entry name" value="Peptidase_C19_UCH"/>
</dbReference>
<feature type="compositionally biased region" description="Basic and acidic residues" evidence="1">
    <location>
        <begin position="308"/>
        <end position="320"/>
    </location>
</feature>
<dbReference type="InterPro" id="IPR018200">
    <property type="entry name" value="USP_CS"/>
</dbReference>
<evidence type="ECO:0008006" key="6">
    <source>
        <dbReference type="Google" id="ProtNLM"/>
    </source>
</evidence>
<feature type="domain" description="DUSP" evidence="3">
    <location>
        <begin position="88"/>
        <end position="191"/>
    </location>
</feature>
<proteinExistence type="predicted"/>
<dbReference type="Proteomes" id="UP001295684">
    <property type="component" value="Unassembled WGS sequence"/>
</dbReference>
<dbReference type="PROSITE" id="PS51283">
    <property type="entry name" value="DUSP"/>
    <property type="match status" value="1"/>
</dbReference>
<feature type="region of interest" description="Disordered" evidence="1">
    <location>
        <begin position="239"/>
        <end position="365"/>
    </location>
</feature>
<feature type="domain" description="USP" evidence="2">
    <location>
        <begin position="423"/>
        <end position="744"/>
    </location>
</feature>
<evidence type="ECO:0000313" key="4">
    <source>
        <dbReference type="EMBL" id="CAI2387545.1"/>
    </source>
</evidence>
<dbReference type="GO" id="GO:0005634">
    <property type="term" value="C:nucleus"/>
    <property type="evidence" value="ECO:0007669"/>
    <property type="project" value="TreeGrafter"/>
</dbReference>
<dbReference type="PROSITE" id="PS50235">
    <property type="entry name" value="USP_3"/>
    <property type="match status" value="1"/>
</dbReference>
<dbReference type="Pfam" id="PF00443">
    <property type="entry name" value="UCH"/>
    <property type="match status" value="1"/>
</dbReference>
<name>A0AAD2DCC3_EUPCR</name>
<comment type="caution">
    <text evidence="4">The sequence shown here is derived from an EMBL/GenBank/DDBJ whole genome shotgun (WGS) entry which is preliminary data.</text>
</comment>
<dbReference type="EMBL" id="CAMPGE010030046">
    <property type="protein sequence ID" value="CAI2387545.1"/>
    <property type="molecule type" value="Genomic_DNA"/>
</dbReference>